<evidence type="ECO:0000313" key="2">
    <source>
        <dbReference type="EMBL" id="QGR19061.1"/>
    </source>
</evidence>
<dbReference type="GeneID" id="42798024"/>
<keyword evidence="1" id="KW-0812">Transmembrane</keyword>
<evidence type="ECO:0000256" key="1">
    <source>
        <dbReference type="SAM" id="Phobius"/>
    </source>
</evidence>
<gene>
    <name evidence="2" type="ORF">D1868_03090</name>
</gene>
<proteinExistence type="predicted"/>
<dbReference type="Proteomes" id="UP000423396">
    <property type="component" value="Chromosome"/>
</dbReference>
<dbReference type="KEGG" id="sazo:D1868_03090"/>
<name>A0A650CMI6_9CREN</name>
<dbReference type="RefSeq" id="WP_156005440.1">
    <property type="nucleotide sequence ID" value="NZ_CP045483.1"/>
</dbReference>
<keyword evidence="1" id="KW-1133">Transmembrane helix</keyword>
<keyword evidence="1" id="KW-0472">Membrane</keyword>
<organism evidence="2 3">
    <name type="scientific">Stygiolobus azoricus</name>
    <dbReference type="NCBI Taxonomy" id="41675"/>
    <lineage>
        <taxon>Archaea</taxon>
        <taxon>Thermoproteota</taxon>
        <taxon>Thermoprotei</taxon>
        <taxon>Sulfolobales</taxon>
        <taxon>Sulfolobaceae</taxon>
        <taxon>Stygiolobus</taxon>
    </lineage>
</organism>
<reference evidence="2 3" key="1">
    <citation type="submission" date="2019-10" db="EMBL/GenBank/DDBJ databases">
        <title>Genome Sequences from Six Type Strain Members of the Archaeal Family Sulfolobaceae: Acidianus ambivalens, Acidianus infernus, Metallosphaera prunae, Stygiolobus azoricus, Sulfolobus metallicus, and Sulfurisphaera ohwakuensis.</title>
        <authorList>
            <person name="Counts J.A."/>
            <person name="Kelly R.M."/>
        </authorList>
    </citation>
    <scope>NUCLEOTIDE SEQUENCE [LARGE SCALE GENOMIC DNA]</scope>
    <source>
        <strain evidence="2 3">FC6</strain>
    </source>
</reference>
<dbReference type="EMBL" id="CP045483">
    <property type="protein sequence ID" value="QGR19061.1"/>
    <property type="molecule type" value="Genomic_DNA"/>
</dbReference>
<protein>
    <submittedName>
        <fullName evidence="2">Uncharacterized protein</fullName>
    </submittedName>
</protein>
<feature type="transmembrane region" description="Helical" evidence="1">
    <location>
        <begin position="200"/>
        <end position="218"/>
    </location>
</feature>
<accession>A0A650CMI6</accession>
<dbReference type="OrthoDB" id="42739at2157"/>
<evidence type="ECO:0000313" key="3">
    <source>
        <dbReference type="Proteomes" id="UP000423396"/>
    </source>
</evidence>
<sequence>MLILIHLVVAAAFLFSNSSHPFLEYMMISHFYTTNQTLVGLVIENVTKVYPNGSVEFEYYLIDLNNSEYIGPIIEVNNLSNPTLLYVFTDVGSKVVYRGGPFNLVGVEDGVYIYENIQNLDGVEVITYYYVNSSGVPSKIVFLQYGVNGELVGNTTYVLYSSNLLNPNAKLYFPSGLTRVQGEVNVQFSNTIEYPLIENVFTSALILFVVILVSLKVLKKYGNKNG</sequence>
<keyword evidence="3" id="KW-1185">Reference proteome</keyword>
<dbReference type="AlphaFoldDB" id="A0A650CMI6"/>